<protein>
    <recommendedName>
        <fullName evidence="7">DDHD domain-containing protein</fullName>
    </recommendedName>
</protein>
<feature type="region of interest" description="Disordered" evidence="2">
    <location>
        <begin position="825"/>
        <end position="854"/>
    </location>
</feature>
<dbReference type="KEGG" id="dpa:109533821"/>
<dbReference type="Pfam" id="PF23464">
    <property type="entry name" value="WWE_3"/>
    <property type="match status" value="1"/>
</dbReference>
<dbReference type="PROSITE" id="PS51043">
    <property type="entry name" value="DDHD"/>
    <property type="match status" value="1"/>
</dbReference>
<sequence length="970" mass="108184">MTDPKKPVKNTLFNPSVTGSTYEEFSQHAVLFPAMEKPPQPVVDITTDQIVQNLASTEQYAAPAVLTPVESFTFHPQPSAGSFLQPETQEVNVETSEQPYQNTSQPSASNLTSVLSSFSNYLKFGSSNRQKESIDSDAYTAPAPALLDSFINQDTSNAPPVPLFDPTAPLLQPSQVSIPPPAISGPVNSFRRSELKRPTYAKVPGLSGSTSNNSLPAGNIAPSYFPPAIPPPVVSSIFPPVVPQPSLSPASSTSSIQDVTFALNSQFKPINPQPPSVPAVKPNIPQPQHSTHSINLGPVMDAIPANEALHRPPTETDSNSTLATNIAQTSKTYRPVYHHWFYQNVAEDKISWLPFSTVDSLALEDAFISNDLDPDKVIATDGGRYDVNILRRQKCPVYWKGTVSEVRRCSWFYKNDIDRHYVPYDENIAATLEGEFKIAFELSQWHRKVKLASGETVEFRASNDLVLLPPQSTTDAASQMPIKPKIVKRGMDEFDIDDGEPAKVDHLLLMVHGIGKFCDLRFRTVEESVDEFRDIALQLTQAHYRSACEQGVINRVEILPINWHERLHSNETGVDDQLKKITLPSIPRLRELTNGTILDVLFYTSPMYCQTIISTVGEELNRVYNLFKERNPSFRGGVSIGGHSLGSLIIFDLLAHQHPDDTSDEATREESPKEDTPGSNKTLCRRISYMMGTVDANQPKISYPHLDFKPHTFFALGSPIGMFVTVRGLAQLGEDFCLPTCPSFFNIFHPYDPVAYRIEALINPELAKLKPVLIPHHKGRKRMHLELKETMARVGADLKQKVVDSMKSKWNPFYQFAFFQREEPAAEEKSNEGTPVSLESTSEEGEGVEPEPEPEFIDFNMGQLNNGRRIDYVLQEAPLEIVIDYLSAISSHVCYWRSEDSILMIIKEIYSSLKIETDDKIPQQTMTIVRPPPFPNTQRQLLAAGMKSTSPFCARDDVPQDQTTGFLRKT</sequence>
<evidence type="ECO:0000313" key="5">
    <source>
        <dbReference type="EnsemblMetazoa" id="XP_019754842.1"/>
    </source>
</evidence>
<feature type="domain" description="WWE" evidence="3">
    <location>
        <begin position="325"/>
        <end position="408"/>
    </location>
</feature>
<dbReference type="CTD" id="34109"/>
<dbReference type="Pfam" id="PF02825">
    <property type="entry name" value="WWE"/>
    <property type="match status" value="1"/>
</dbReference>
<accession>A0AAR5P1U3</accession>
<evidence type="ECO:0000256" key="2">
    <source>
        <dbReference type="SAM" id="MobiDB-lite"/>
    </source>
</evidence>
<dbReference type="GO" id="GO:0030134">
    <property type="term" value="C:COPII-coated ER to Golgi transport vesicle"/>
    <property type="evidence" value="ECO:0007669"/>
    <property type="project" value="TreeGrafter"/>
</dbReference>
<dbReference type="EnsemblMetazoa" id="XM_019899283.1">
    <property type="protein sequence ID" value="XP_019754842.1"/>
    <property type="gene ID" value="LOC109533821"/>
</dbReference>
<dbReference type="GO" id="GO:0046872">
    <property type="term" value="F:metal ion binding"/>
    <property type="evidence" value="ECO:0007669"/>
    <property type="project" value="InterPro"/>
</dbReference>
<dbReference type="Proteomes" id="UP000019118">
    <property type="component" value="Unassembled WGS sequence"/>
</dbReference>
<dbReference type="InterPro" id="IPR058055">
    <property type="entry name" value="PA-PLA1"/>
</dbReference>
<dbReference type="PANTHER" id="PTHR23509">
    <property type="entry name" value="PA-PL1 PHOSPHOLIPASE FAMILY"/>
    <property type="match status" value="1"/>
</dbReference>
<dbReference type="GO" id="GO:0004620">
    <property type="term" value="F:phospholipase activity"/>
    <property type="evidence" value="ECO:0007669"/>
    <property type="project" value="TreeGrafter"/>
</dbReference>
<name>A0AAR5P1U3_DENPD</name>
<feature type="region of interest" description="Disordered" evidence="2">
    <location>
        <begin position="77"/>
        <end position="108"/>
    </location>
</feature>
<dbReference type="AlphaFoldDB" id="A0AAR5P1U3"/>
<dbReference type="GeneID" id="109533821"/>
<evidence type="ECO:0000259" key="4">
    <source>
        <dbReference type="PROSITE" id="PS51043"/>
    </source>
</evidence>
<dbReference type="SUPFAM" id="SSF117839">
    <property type="entry name" value="WWE domain"/>
    <property type="match status" value="1"/>
</dbReference>
<feature type="compositionally biased region" description="Acidic residues" evidence="2">
    <location>
        <begin position="841"/>
        <end position="854"/>
    </location>
</feature>
<evidence type="ECO:0008006" key="7">
    <source>
        <dbReference type="Google" id="ProtNLM"/>
    </source>
</evidence>
<feature type="domain" description="DDHD" evidence="4">
    <location>
        <begin position="706"/>
        <end position="911"/>
    </location>
</feature>
<dbReference type="InterPro" id="IPR057825">
    <property type="entry name" value="WWE_SEC23-DDH2"/>
</dbReference>
<feature type="compositionally biased region" description="Basic and acidic residues" evidence="2">
    <location>
        <begin position="660"/>
        <end position="676"/>
    </location>
</feature>
<organism evidence="5 6">
    <name type="scientific">Dendroctonus ponderosae</name>
    <name type="common">Mountain pine beetle</name>
    <dbReference type="NCBI Taxonomy" id="77166"/>
    <lineage>
        <taxon>Eukaryota</taxon>
        <taxon>Metazoa</taxon>
        <taxon>Ecdysozoa</taxon>
        <taxon>Arthropoda</taxon>
        <taxon>Hexapoda</taxon>
        <taxon>Insecta</taxon>
        <taxon>Pterygota</taxon>
        <taxon>Neoptera</taxon>
        <taxon>Endopterygota</taxon>
        <taxon>Coleoptera</taxon>
        <taxon>Polyphaga</taxon>
        <taxon>Cucujiformia</taxon>
        <taxon>Curculionidae</taxon>
        <taxon>Scolytinae</taxon>
        <taxon>Dendroctonus</taxon>
    </lineage>
</organism>
<keyword evidence="6" id="KW-1185">Reference proteome</keyword>
<dbReference type="InterPro" id="IPR037197">
    <property type="entry name" value="WWE_dom_sf"/>
</dbReference>
<evidence type="ECO:0000256" key="1">
    <source>
        <dbReference type="ARBA" id="ARBA00038464"/>
    </source>
</evidence>
<comment type="similarity">
    <text evidence="1">Belongs to the PA-PLA1 family.</text>
</comment>
<dbReference type="InterPro" id="IPR029058">
    <property type="entry name" value="AB_hydrolase_fold"/>
</dbReference>
<dbReference type="PANTHER" id="PTHR23509:SF10">
    <property type="entry name" value="LD21067P"/>
    <property type="match status" value="1"/>
</dbReference>
<proteinExistence type="inferred from homology"/>
<reference evidence="5" key="2">
    <citation type="submission" date="2024-08" db="UniProtKB">
        <authorList>
            <consortium name="EnsemblMetazoa"/>
        </authorList>
    </citation>
    <scope>IDENTIFICATION</scope>
</reference>
<feature type="region of interest" description="Disordered" evidence="2">
    <location>
        <begin position="660"/>
        <end position="679"/>
    </location>
</feature>
<dbReference type="SMART" id="SM01127">
    <property type="entry name" value="DDHD"/>
    <property type="match status" value="1"/>
</dbReference>
<dbReference type="InterPro" id="IPR004177">
    <property type="entry name" value="DDHD_dom"/>
</dbReference>
<reference evidence="6" key="1">
    <citation type="journal article" date="2013" name="Genome Biol.">
        <title>Draft genome of the mountain pine beetle, Dendroctonus ponderosae Hopkins, a major forest pest.</title>
        <authorList>
            <person name="Keeling C.I."/>
            <person name="Yuen M.M."/>
            <person name="Liao N.Y."/>
            <person name="Docking T.R."/>
            <person name="Chan S.K."/>
            <person name="Taylor G.A."/>
            <person name="Palmquist D.L."/>
            <person name="Jackman S.D."/>
            <person name="Nguyen A."/>
            <person name="Li M."/>
            <person name="Henderson H."/>
            <person name="Janes J.K."/>
            <person name="Zhao Y."/>
            <person name="Pandoh P."/>
            <person name="Moore R."/>
            <person name="Sperling F.A."/>
            <person name="Huber D.P."/>
            <person name="Birol I."/>
            <person name="Jones S.J."/>
            <person name="Bohlmann J."/>
        </authorList>
    </citation>
    <scope>NUCLEOTIDE SEQUENCE</scope>
</reference>
<evidence type="ECO:0000259" key="3">
    <source>
        <dbReference type="PROSITE" id="PS50918"/>
    </source>
</evidence>
<dbReference type="SUPFAM" id="SSF53474">
    <property type="entry name" value="alpha/beta-Hydrolases"/>
    <property type="match status" value="1"/>
</dbReference>
<dbReference type="PROSITE" id="PS50918">
    <property type="entry name" value="WWE"/>
    <property type="match status" value="1"/>
</dbReference>
<dbReference type="Pfam" id="PF02862">
    <property type="entry name" value="DDHD"/>
    <property type="match status" value="1"/>
</dbReference>
<evidence type="ECO:0000313" key="6">
    <source>
        <dbReference type="Proteomes" id="UP000019118"/>
    </source>
</evidence>
<dbReference type="EnsemblMetazoa" id="XM_019899282.1">
    <property type="protein sequence ID" value="XP_019754841.1"/>
    <property type="gene ID" value="LOC109533821"/>
</dbReference>
<dbReference type="InterPro" id="IPR004170">
    <property type="entry name" value="WWE_dom"/>
</dbReference>